<dbReference type="Proteomes" id="UP001153365">
    <property type="component" value="Unassembled WGS sequence"/>
</dbReference>
<accession>A0AAV0AMB5</accession>
<comment type="caution">
    <text evidence="1">The sequence shown here is derived from an EMBL/GenBank/DDBJ whole genome shotgun (WGS) entry which is preliminary data.</text>
</comment>
<evidence type="ECO:0000313" key="1">
    <source>
        <dbReference type="EMBL" id="CAH7668607.1"/>
    </source>
</evidence>
<gene>
    <name evidence="1" type="ORF">PPACK8108_LOCUS3129</name>
</gene>
<evidence type="ECO:0000313" key="2">
    <source>
        <dbReference type="Proteomes" id="UP001153365"/>
    </source>
</evidence>
<protein>
    <submittedName>
        <fullName evidence="1">Uncharacterized protein</fullName>
    </submittedName>
</protein>
<dbReference type="EMBL" id="CALTRL010000550">
    <property type="protein sequence ID" value="CAH7668607.1"/>
    <property type="molecule type" value="Genomic_DNA"/>
</dbReference>
<dbReference type="AlphaFoldDB" id="A0AAV0AMB5"/>
<name>A0AAV0AMB5_PHAPC</name>
<proteinExistence type="predicted"/>
<reference evidence="1" key="1">
    <citation type="submission" date="2022-06" db="EMBL/GenBank/DDBJ databases">
        <authorList>
            <consortium name="SYNGENTA / RWTH Aachen University"/>
        </authorList>
    </citation>
    <scope>NUCLEOTIDE SEQUENCE</scope>
</reference>
<sequence>MGDSMFTNLYHIIRQMTLHGGAEFYITLPETNAFFTIPTGVSFKVKFNSNINANRRVILSRFQIDFKRMIEPMNFENLVKQFYQVCELRPPPKSKLIEWQGYDEEKNTASIGLRNKMYIGKVFLIYSVVINKIFCNGPKDEGIIRHQREAIEFYDSICDSAEIDETGNFFIKENKFQIFLQSQKEKSNLEKLFNKFNTSLAGRNFIHLDRYLFSMAMILIEIWLSLYRTDLYRKINSGIMFNIRFKPFLNSIFEILLQISG</sequence>
<keyword evidence="2" id="KW-1185">Reference proteome</keyword>
<organism evidence="1 2">
    <name type="scientific">Phakopsora pachyrhizi</name>
    <name type="common">Asian soybean rust disease fungus</name>
    <dbReference type="NCBI Taxonomy" id="170000"/>
    <lineage>
        <taxon>Eukaryota</taxon>
        <taxon>Fungi</taxon>
        <taxon>Dikarya</taxon>
        <taxon>Basidiomycota</taxon>
        <taxon>Pucciniomycotina</taxon>
        <taxon>Pucciniomycetes</taxon>
        <taxon>Pucciniales</taxon>
        <taxon>Phakopsoraceae</taxon>
        <taxon>Phakopsora</taxon>
    </lineage>
</organism>